<protein>
    <submittedName>
        <fullName evidence="2">Uncharacterized protein</fullName>
    </submittedName>
</protein>
<accession>A0A840W118</accession>
<feature type="region of interest" description="Disordered" evidence="1">
    <location>
        <begin position="418"/>
        <end position="443"/>
    </location>
</feature>
<comment type="caution">
    <text evidence="2">The sequence shown here is derived from an EMBL/GenBank/DDBJ whole genome shotgun (WGS) entry which is preliminary data.</text>
</comment>
<feature type="region of interest" description="Disordered" evidence="1">
    <location>
        <begin position="162"/>
        <end position="223"/>
    </location>
</feature>
<reference evidence="2 3" key="1">
    <citation type="submission" date="2020-08" db="EMBL/GenBank/DDBJ databases">
        <title>Sequencing the genomes of 1000 actinobacteria strains.</title>
        <authorList>
            <person name="Klenk H.-P."/>
        </authorList>
    </citation>
    <scope>NUCLEOTIDE SEQUENCE [LARGE SCALE GENOMIC DNA]</scope>
    <source>
        <strain evidence="2 3">DSM 44598</strain>
    </source>
</reference>
<dbReference type="Proteomes" id="UP000579647">
    <property type="component" value="Unassembled WGS sequence"/>
</dbReference>
<dbReference type="EMBL" id="JACHDO010000001">
    <property type="protein sequence ID" value="MBB5490510.1"/>
    <property type="molecule type" value="Genomic_DNA"/>
</dbReference>
<feature type="region of interest" description="Disordered" evidence="1">
    <location>
        <begin position="374"/>
        <end position="395"/>
    </location>
</feature>
<organism evidence="2 3">
    <name type="scientific">Nocardiopsis metallicus</name>
    <dbReference type="NCBI Taxonomy" id="179819"/>
    <lineage>
        <taxon>Bacteria</taxon>
        <taxon>Bacillati</taxon>
        <taxon>Actinomycetota</taxon>
        <taxon>Actinomycetes</taxon>
        <taxon>Streptosporangiales</taxon>
        <taxon>Nocardiopsidaceae</taxon>
        <taxon>Nocardiopsis</taxon>
    </lineage>
</organism>
<keyword evidence="3" id="KW-1185">Reference proteome</keyword>
<dbReference type="AlphaFoldDB" id="A0A840W118"/>
<evidence type="ECO:0000313" key="2">
    <source>
        <dbReference type="EMBL" id="MBB5490510.1"/>
    </source>
</evidence>
<proteinExistence type="predicted"/>
<feature type="compositionally biased region" description="Polar residues" evidence="1">
    <location>
        <begin position="1"/>
        <end position="19"/>
    </location>
</feature>
<feature type="region of interest" description="Disordered" evidence="1">
    <location>
        <begin position="1"/>
        <end position="25"/>
    </location>
</feature>
<gene>
    <name evidence="2" type="ORF">HNR07_001647</name>
</gene>
<dbReference type="RefSeq" id="WP_312893672.1">
    <property type="nucleotide sequence ID" value="NZ_BAAAKM010000017.1"/>
</dbReference>
<evidence type="ECO:0000313" key="3">
    <source>
        <dbReference type="Proteomes" id="UP000579647"/>
    </source>
</evidence>
<name>A0A840W118_9ACTN</name>
<sequence length="467" mass="50772">MESTLTHPSSTSETPNPSGFSPPRKRPRGALKGIGFILPVWVVRIFSQGRLPTLRSLAALTAIANAVDADGRWCFFFLENLVQRSSGTLSVSSLKRAIDDLAEAGIVRKLTRSEVIEFFAEDIKRGRSPYRLPCVMELLVPAEDYPELVLEEINACRAQLGEEPLTAHNRPPLTRRPTPAQAEPTPSSNRPTDCFPGDLSDAEVDGSVRGTSGTGEQTQQKPRNGLFGIIDRIPNKCLADPVADRERLAQAVDRLLRQGLSEADVRALLSGLERLRRPFPALMWRLRHMEAASDYLNGSLGRGLHGSNPPTPSWPVPGEDGDPFARPEQFPVDSQGKASGTCPEHLTVRNLPGGDCAICGRRCRSVPGELMHEPAPGAADLPDDAPTPRAADLSPQEEVVLDPELLGRMHDSLGGAGRAHGFEPVPGNGRRVSSGPGLRPRARAWADRAREQLERARMCGTRWDPIG</sequence>
<feature type="compositionally biased region" description="Polar residues" evidence="1">
    <location>
        <begin position="209"/>
        <end position="222"/>
    </location>
</feature>
<evidence type="ECO:0000256" key="1">
    <source>
        <dbReference type="SAM" id="MobiDB-lite"/>
    </source>
</evidence>